<dbReference type="InterPro" id="IPR050121">
    <property type="entry name" value="Cytochrome_P450_monoxygenase"/>
</dbReference>
<keyword evidence="5" id="KW-1185">Reference proteome</keyword>
<dbReference type="InterPro" id="IPR001128">
    <property type="entry name" value="Cyt_P450"/>
</dbReference>
<keyword evidence="3" id="KW-0503">Monooxygenase</keyword>
<evidence type="ECO:0000313" key="4">
    <source>
        <dbReference type="EMBL" id="GAA1713930.1"/>
    </source>
</evidence>
<dbReference type="SUPFAM" id="SSF48264">
    <property type="entry name" value="Cytochrome P450"/>
    <property type="match status" value="1"/>
</dbReference>
<dbReference type="PRINTS" id="PR00385">
    <property type="entry name" value="P450"/>
</dbReference>
<dbReference type="Proteomes" id="UP001500618">
    <property type="component" value="Unassembled WGS sequence"/>
</dbReference>
<keyword evidence="3" id="KW-0349">Heme</keyword>
<gene>
    <name evidence="4" type="ORF">GCM10009765_73730</name>
</gene>
<proteinExistence type="inferred from homology"/>
<keyword evidence="3" id="KW-0479">Metal-binding</keyword>
<comment type="similarity">
    <text evidence="2 3">Belongs to the cytochrome P450 family.</text>
</comment>
<dbReference type="InterPro" id="IPR036396">
    <property type="entry name" value="Cyt_P450_sf"/>
</dbReference>
<dbReference type="CDD" id="cd11053">
    <property type="entry name" value="CYP110-like"/>
    <property type="match status" value="1"/>
</dbReference>
<comment type="caution">
    <text evidence="4">The sequence shown here is derived from an EMBL/GenBank/DDBJ whole genome shotgun (WGS) entry which is preliminary data.</text>
</comment>
<dbReference type="EMBL" id="BAAANY010000038">
    <property type="protein sequence ID" value="GAA1713930.1"/>
    <property type="molecule type" value="Genomic_DNA"/>
</dbReference>
<dbReference type="Gene3D" id="1.10.630.10">
    <property type="entry name" value="Cytochrome P450"/>
    <property type="match status" value="1"/>
</dbReference>
<dbReference type="RefSeq" id="WP_163569677.1">
    <property type="nucleotide sequence ID" value="NZ_BAAANY010000038.1"/>
</dbReference>
<evidence type="ECO:0000313" key="5">
    <source>
        <dbReference type="Proteomes" id="UP001500618"/>
    </source>
</evidence>
<organism evidence="4 5">
    <name type="scientific">Fodinicola feengrottensis</name>
    <dbReference type="NCBI Taxonomy" id="435914"/>
    <lineage>
        <taxon>Bacteria</taxon>
        <taxon>Bacillati</taxon>
        <taxon>Actinomycetota</taxon>
        <taxon>Actinomycetes</taxon>
        <taxon>Mycobacteriales</taxon>
        <taxon>Fodinicola</taxon>
    </lineage>
</organism>
<dbReference type="PANTHER" id="PTHR24305:SF166">
    <property type="entry name" value="CYTOCHROME P450 12A4, MITOCHONDRIAL-RELATED"/>
    <property type="match status" value="1"/>
</dbReference>
<sequence>MTASTAVRTTLPPGPRLPAGIQTLLFGSARHEYFPRWQRRFGHTFTVSLAAGRKLVVITRPADIRTVFAGSATVFHAGEANDVLAPVLGEHAIVLSDGDAHQRLRRLVMPAFTAAALRGYQDLIGQVAIADAESWPTGQLVRAHDRMHALTLEVILRVVFGVSEEERLAVLRPLVTDVVNGQHAAVLGGFFPPLRAFRRYRRFQARRAELNAWLDGEIADRRRAGAVDGTDVLSRLLQPADGELSSAELRDQLFNLLLAGHETTATALGWTLHELARRPQVLRAAQRAADDNDEDYLIALVKEATRLHPVIYVIGRRLAQPAQVGDYLLPAGTVVAPGIGLVQAAEENYPEPAEFRPARFLDGQPATNTWIPFGGGVRRCLGVGFAQLEASLVLREVLARYDITADRPAPEATRVHGMTMMPAGGAQVRVSARR</sequence>
<reference evidence="4 5" key="1">
    <citation type="journal article" date="2019" name="Int. J. Syst. Evol. Microbiol.">
        <title>The Global Catalogue of Microorganisms (GCM) 10K type strain sequencing project: providing services to taxonomists for standard genome sequencing and annotation.</title>
        <authorList>
            <consortium name="The Broad Institute Genomics Platform"/>
            <consortium name="The Broad Institute Genome Sequencing Center for Infectious Disease"/>
            <person name="Wu L."/>
            <person name="Ma J."/>
        </authorList>
    </citation>
    <scope>NUCLEOTIDE SEQUENCE [LARGE SCALE GENOMIC DNA]</scope>
    <source>
        <strain evidence="4 5">JCM 14718</strain>
    </source>
</reference>
<evidence type="ECO:0000256" key="2">
    <source>
        <dbReference type="ARBA" id="ARBA00010617"/>
    </source>
</evidence>
<keyword evidence="3" id="KW-0408">Iron</keyword>
<dbReference type="Pfam" id="PF00067">
    <property type="entry name" value="p450"/>
    <property type="match status" value="1"/>
</dbReference>
<evidence type="ECO:0000256" key="3">
    <source>
        <dbReference type="RuleBase" id="RU000461"/>
    </source>
</evidence>
<accession>A0ABN2IY46</accession>
<dbReference type="InterPro" id="IPR017972">
    <property type="entry name" value="Cyt_P450_CS"/>
</dbReference>
<dbReference type="PANTHER" id="PTHR24305">
    <property type="entry name" value="CYTOCHROME P450"/>
    <property type="match status" value="1"/>
</dbReference>
<dbReference type="PROSITE" id="PS00086">
    <property type="entry name" value="CYTOCHROME_P450"/>
    <property type="match status" value="1"/>
</dbReference>
<dbReference type="InterPro" id="IPR002401">
    <property type="entry name" value="Cyt_P450_E_grp-I"/>
</dbReference>
<keyword evidence="3" id="KW-0560">Oxidoreductase</keyword>
<protein>
    <submittedName>
        <fullName evidence="4">Cytochrome P450</fullName>
    </submittedName>
</protein>
<evidence type="ECO:0000256" key="1">
    <source>
        <dbReference type="ARBA" id="ARBA00001971"/>
    </source>
</evidence>
<name>A0ABN2IY46_9ACTN</name>
<dbReference type="PRINTS" id="PR00463">
    <property type="entry name" value="EP450I"/>
</dbReference>
<comment type="cofactor">
    <cofactor evidence="1">
        <name>heme</name>
        <dbReference type="ChEBI" id="CHEBI:30413"/>
    </cofactor>
</comment>